<dbReference type="InterPro" id="IPR041628">
    <property type="entry name" value="ChlI/MoxR_AAA_lid"/>
</dbReference>
<reference evidence="6 7" key="1">
    <citation type="submission" date="2019-11" db="EMBL/GenBank/DDBJ databases">
        <authorList>
            <person name="He Y."/>
        </authorList>
    </citation>
    <scope>NUCLEOTIDE SEQUENCE [LARGE SCALE GENOMIC DNA]</scope>
    <source>
        <strain evidence="6 7">SCSIO 58843</strain>
    </source>
</reference>
<proteinExistence type="inferred from homology"/>
<keyword evidence="2" id="KW-0067">ATP-binding</keyword>
<accession>A0A5Q2RJ13</accession>
<dbReference type="Pfam" id="PF17863">
    <property type="entry name" value="AAA_lid_2"/>
    <property type="match status" value="1"/>
</dbReference>
<dbReference type="GO" id="GO:0016887">
    <property type="term" value="F:ATP hydrolysis activity"/>
    <property type="evidence" value="ECO:0007669"/>
    <property type="project" value="InterPro"/>
</dbReference>
<dbReference type="Proteomes" id="UP000334019">
    <property type="component" value="Chromosome"/>
</dbReference>
<evidence type="ECO:0000313" key="7">
    <source>
        <dbReference type="Proteomes" id="UP000334019"/>
    </source>
</evidence>
<sequence>MTSSSAATVAEVADAAAAVVAEVERAVIGKRAALELVLAGWLADGHVLIEDLPGLAKTLLARSFATVTGVDVSRVQFTPDLMPADVTGSSIWDPSQKDFVFRAGPIFTHLLLGDEINRAPPKTQAALLEAMAERQVTIDGTTHPLPRPFLVIATQNPVEFEGTYPLPEAQMDRFLLRVRLGYPDTDGEIEVLRRRIERKHDDAELRQVVDRDTFLRLQAALEEVHVAAPILDYVVALVEATRVDPQLQTGASPRGSLALVKLARAAAALAGRDFVTPSDVQKVAVPALAHRLILRPELWVRGLSGDDVVAGIVATVPTPAAEDHALRAT</sequence>
<organism evidence="6 7">
    <name type="scientific">Actinomarinicola tropica</name>
    <dbReference type="NCBI Taxonomy" id="2789776"/>
    <lineage>
        <taxon>Bacteria</taxon>
        <taxon>Bacillati</taxon>
        <taxon>Actinomycetota</taxon>
        <taxon>Acidimicrobiia</taxon>
        <taxon>Acidimicrobiales</taxon>
        <taxon>Iamiaceae</taxon>
        <taxon>Actinomarinicola</taxon>
    </lineage>
</organism>
<dbReference type="GO" id="GO:0005524">
    <property type="term" value="F:ATP binding"/>
    <property type="evidence" value="ECO:0007669"/>
    <property type="project" value="UniProtKB-KW"/>
</dbReference>
<keyword evidence="7" id="KW-1185">Reference proteome</keyword>
<dbReference type="KEGG" id="atq:GH723_18055"/>
<dbReference type="RefSeq" id="WP_153760950.1">
    <property type="nucleotide sequence ID" value="NZ_CP045851.1"/>
</dbReference>
<evidence type="ECO:0000256" key="1">
    <source>
        <dbReference type="ARBA" id="ARBA00022741"/>
    </source>
</evidence>
<dbReference type="FunFam" id="3.40.50.300:FF:000640">
    <property type="entry name" value="MoxR family ATPase"/>
    <property type="match status" value="1"/>
</dbReference>
<dbReference type="InterPro" id="IPR011703">
    <property type="entry name" value="ATPase_AAA-3"/>
</dbReference>
<dbReference type="InterPro" id="IPR050764">
    <property type="entry name" value="CbbQ/NirQ/NorQ/GpvN"/>
</dbReference>
<dbReference type="SUPFAM" id="SSF52540">
    <property type="entry name" value="P-loop containing nucleoside triphosphate hydrolases"/>
    <property type="match status" value="1"/>
</dbReference>
<evidence type="ECO:0000259" key="5">
    <source>
        <dbReference type="Pfam" id="PF17863"/>
    </source>
</evidence>
<dbReference type="Gene3D" id="3.40.50.300">
    <property type="entry name" value="P-loop containing nucleotide triphosphate hydrolases"/>
    <property type="match status" value="1"/>
</dbReference>
<keyword evidence="1" id="KW-0547">Nucleotide-binding</keyword>
<gene>
    <name evidence="6" type="ORF">GH723_18055</name>
</gene>
<dbReference type="PANTHER" id="PTHR42759:SF5">
    <property type="entry name" value="METHANOL DEHYDROGENASE REGULATOR"/>
    <property type="match status" value="1"/>
</dbReference>
<dbReference type="AlphaFoldDB" id="A0A5Q2RJ13"/>
<comment type="similarity">
    <text evidence="3">Belongs to the MoxR family.</text>
</comment>
<feature type="domain" description="ATPase AAA-3" evidence="4">
    <location>
        <begin position="46"/>
        <end position="176"/>
    </location>
</feature>
<dbReference type="PANTHER" id="PTHR42759">
    <property type="entry name" value="MOXR FAMILY PROTEIN"/>
    <property type="match status" value="1"/>
</dbReference>
<evidence type="ECO:0000259" key="4">
    <source>
        <dbReference type="Pfam" id="PF07726"/>
    </source>
</evidence>
<dbReference type="PIRSF" id="PIRSF002849">
    <property type="entry name" value="AAA_ATPase_chaperone_MoxR_prd"/>
    <property type="match status" value="1"/>
</dbReference>
<evidence type="ECO:0000256" key="3">
    <source>
        <dbReference type="ARBA" id="ARBA00061607"/>
    </source>
</evidence>
<dbReference type="Gene3D" id="1.10.8.80">
    <property type="entry name" value="Magnesium chelatase subunit I, C-Terminal domain"/>
    <property type="match status" value="1"/>
</dbReference>
<evidence type="ECO:0000256" key="2">
    <source>
        <dbReference type="ARBA" id="ARBA00022840"/>
    </source>
</evidence>
<dbReference type="InterPro" id="IPR027417">
    <property type="entry name" value="P-loop_NTPase"/>
</dbReference>
<dbReference type="EMBL" id="CP045851">
    <property type="protein sequence ID" value="QGG96848.1"/>
    <property type="molecule type" value="Genomic_DNA"/>
</dbReference>
<dbReference type="Pfam" id="PF07726">
    <property type="entry name" value="AAA_3"/>
    <property type="match status" value="1"/>
</dbReference>
<name>A0A5Q2RJ13_9ACTN</name>
<evidence type="ECO:0000313" key="6">
    <source>
        <dbReference type="EMBL" id="QGG96848.1"/>
    </source>
</evidence>
<protein>
    <submittedName>
        <fullName evidence="6">AAA domain-containing protein</fullName>
    </submittedName>
</protein>
<feature type="domain" description="ChlI/MoxR AAA lid" evidence="5">
    <location>
        <begin position="240"/>
        <end position="300"/>
    </location>
</feature>